<organism evidence="1">
    <name type="scientific">marine sediment metagenome</name>
    <dbReference type="NCBI Taxonomy" id="412755"/>
    <lineage>
        <taxon>unclassified sequences</taxon>
        <taxon>metagenomes</taxon>
        <taxon>ecological metagenomes</taxon>
    </lineage>
</organism>
<protein>
    <recommendedName>
        <fullName evidence="2">L-threonine 3-dehydrogenase</fullName>
    </recommendedName>
</protein>
<dbReference type="EMBL" id="BARU01023311">
    <property type="protein sequence ID" value="GAH51664.1"/>
    <property type="molecule type" value="Genomic_DNA"/>
</dbReference>
<evidence type="ECO:0008006" key="2">
    <source>
        <dbReference type="Google" id="ProtNLM"/>
    </source>
</evidence>
<proteinExistence type="predicted"/>
<sequence length="51" mass="6154">RMFDTWYQLSRLLKSHRLDISPVITHRLKFEEFEKGFELMRSGNCGKIILL</sequence>
<dbReference type="Gene3D" id="3.90.180.10">
    <property type="entry name" value="Medium-chain alcohol dehydrogenases, catalytic domain"/>
    <property type="match status" value="1"/>
</dbReference>
<reference evidence="1" key="1">
    <citation type="journal article" date="2014" name="Front. Microbiol.">
        <title>High frequency of phylogenetically diverse reductive dehalogenase-homologous genes in deep subseafloor sedimentary metagenomes.</title>
        <authorList>
            <person name="Kawai M."/>
            <person name="Futagami T."/>
            <person name="Toyoda A."/>
            <person name="Takaki Y."/>
            <person name="Nishi S."/>
            <person name="Hori S."/>
            <person name="Arai W."/>
            <person name="Tsubouchi T."/>
            <person name="Morono Y."/>
            <person name="Uchiyama I."/>
            <person name="Ito T."/>
            <person name="Fujiyama A."/>
            <person name="Inagaki F."/>
            <person name="Takami H."/>
        </authorList>
    </citation>
    <scope>NUCLEOTIDE SEQUENCE</scope>
    <source>
        <strain evidence="1">Expedition CK06-06</strain>
    </source>
</reference>
<accession>X1HCU4</accession>
<evidence type="ECO:0000313" key="1">
    <source>
        <dbReference type="EMBL" id="GAH51664.1"/>
    </source>
</evidence>
<comment type="caution">
    <text evidence="1">The sequence shown here is derived from an EMBL/GenBank/DDBJ whole genome shotgun (WGS) entry which is preliminary data.</text>
</comment>
<feature type="non-terminal residue" evidence="1">
    <location>
        <position position="1"/>
    </location>
</feature>
<dbReference type="AlphaFoldDB" id="X1HCU4"/>
<name>X1HCU4_9ZZZZ</name>
<gene>
    <name evidence="1" type="ORF">S03H2_37851</name>
</gene>